<dbReference type="EMBL" id="WSES01000005">
    <property type="protein sequence ID" value="MVW61921.1"/>
    <property type="molecule type" value="Genomic_DNA"/>
</dbReference>
<keyword evidence="2" id="KW-1185">Reference proteome</keyword>
<evidence type="ECO:0000313" key="2">
    <source>
        <dbReference type="Proteomes" id="UP000443353"/>
    </source>
</evidence>
<dbReference type="InterPro" id="IPR023534">
    <property type="entry name" value="Rof/RNase_P-like"/>
</dbReference>
<dbReference type="RefSeq" id="WP_056122507.1">
    <property type="nucleotide sequence ID" value="NZ_WSES01000005.1"/>
</dbReference>
<evidence type="ECO:0000313" key="1">
    <source>
        <dbReference type="EMBL" id="MVW61921.1"/>
    </source>
</evidence>
<dbReference type="SUPFAM" id="SSF101744">
    <property type="entry name" value="Rof/RNase P subunit-like"/>
    <property type="match status" value="1"/>
</dbReference>
<accession>A0A7X3K9C9</accession>
<comment type="caution">
    <text evidence="1">The sequence shown here is derived from an EMBL/GenBank/DDBJ whole genome shotgun (WGS) entry which is preliminary data.</text>
</comment>
<sequence length="78" mass="8864">MDQPYIPINCERHDELLALATLRRPCTLDVERPDGTLDNLAGVIEDVYADTGVEYLRLRGGPTVRLDWIRTLNGRPFP</sequence>
<protein>
    <recommendedName>
        <fullName evidence="3">Transcriptional antiterminator, Rof</fullName>
    </recommendedName>
</protein>
<proteinExistence type="predicted"/>
<evidence type="ECO:0008006" key="3">
    <source>
        <dbReference type="Google" id="ProtNLM"/>
    </source>
</evidence>
<dbReference type="InterPro" id="IPR038626">
    <property type="entry name" value="Rof-like_sf"/>
</dbReference>
<reference evidence="1 2" key="1">
    <citation type="submission" date="2019-12" db="EMBL/GenBank/DDBJ databases">
        <authorList>
            <person name="Li C."/>
            <person name="Zhao J."/>
        </authorList>
    </citation>
    <scope>NUCLEOTIDE SEQUENCE [LARGE SCALE GENOMIC DNA]</scope>
    <source>
        <strain evidence="1 2">NEAU-DD11</strain>
    </source>
</reference>
<dbReference type="AlphaFoldDB" id="A0A7X3K9C9"/>
<name>A0A7X3K9C9_9BURK</name>
<gene>
    <name evidence="1" type="ORF">GPY61_18480</name>
</gene>
<organism evidence="1 2">
    <name type="scientific">Massilia cellulosiltytica</name>
    <dbReference type="NCBI Taxonomy" id="2683234"/>
    <lineage>
        <taxon>Bacteria</taxon>
        <taxon>Pseudomonadati</taxon>
        <taxon>Pseudomonadota</taxon>
        <taxon>Betaproteobacteria</taxon>
        <taxon>Burkholderiales</taxon>
        <taxon>Oxalobacteraceae</taxon>
        <taxon>Telluria group</taxon>
        <taxon>Massilia</taxon>
    </lineage>
</organism>
<dbReference type="Gene3D" id="2.30.30.400">
    <property type="entry name" value="Rof-like"/>
    <property type="match status" value="1"/>
</dbReference>
<dbReference type="Proteomes" id="UP000443353">
    <property type="component" value="Unassembled WGS sequence"/>
</dbReference>